<organism evidence="1 2">
    <name type="scientific">Dioscorea alata</name>
    <name type="common">Purple yam</name>
    <dbReference type="NCBI Taxonomy" id="55571"/>
    <lineage>
        <taxon>Eukaryota</taxon>
        <taxon>Viridiplantae</taxon>
        <taxon>Streptophyta</taxon>
        <taxon>Embryophyta</taxon>
        <taxon>Tracheophyta</taxon>
        <taxon>Spermatophyta</taxon>
        <taxon>Magnoliopsida</taxon>
        <taxon>Liliopsida</taxon>
        <taxon>Dioscoreales</taxon>
        <taxon>Dioscoreaceae</taxon>
        <taxon>Dioscorea</taxon>
    </lineage>
</organism>
<comment type="caution">
    <text evidence="1">The sequence shown here is derived from an EMBL/GenBank/DDBJ whole genome shotgun (WGS) entry which is preliminary data.</text>
</comment>
<proteinExistence type="predicted"/>
<gene>
    <name evidence="1" type="ORF">IHE45_07G077400</name>
</gene>
<dbReference type="EMBL" id="CM037017">
    <property type="protein sequence ID" value="KAH7677340.1"/>
    <property type="molecule type" value="Genomic_DNA"/>
</dbReference>
<sequence length="1397" mass="159582">MPSEKYHKELKKKKKAALHCHHSGHNLSLDYNHLSPETMAGVFANALEMITELSTVQAFQYLGPIWGGVLEQLQKLCRYLVFIQPLVEDAEERQLTDQAVRCWLLLLKDAVYDAEDILDEAKTHELLIQRKTELSGRLRGKVSEFFSLDHNPLLFKLQLGKKLGNVNERINCLIEEMHNFNLRVVENNSKPWRNRPQTYSYVHESRVIVGRDEDKEKLVQMLTRDFFDEKVAVVSIVGMGGLGKTTLAQFVYADERVKNQFELCIWVCVSDDFDVPKLAGKIIHTASGEICDHTNMEVLQKDLREVLGQKRYLLVLDDVWNEEFQKWDALINMLLDGGEGSRILVTTRNEKCSRVMGGQKPYILSGLSEESSWVLFEQKAFAIGAPKPPKLVEIGRKIVDKCQGLPLAIEVLGSIMHYKSEESEWQAVLEHETRKLQHTEKKIIPELWLSYVDLPTHLKKCFAFCAIFPKDYNIEEEELIQYWMAHGFVPSQNGNDIEVEGREIFTELIRRSLLQYHYSSPVSTIGRVCKMHDLIHDLAHFVMENECFTSLKSSVATEISIRPRHLHLDASENYKQGDCSIIRTVLYCRRDFSLLPKLKLVRVLDLHRAYLDELPASIEHFHHLRYFYISDAGIRKLSESICMLVNLQTLILYNCPRLSELPKSIMYMNSLRHLRFDYCPQLKVLHAGLSRLQNLKTLTRYTVGDDAENSIKQLKLLNLGGKVMLYNLQKVKNADDAREANFGCKQNIDKFILNWKERDFLGDNESCSMENAEDVLEALKPHNKVKELRVSYYPGKQFPMWMRERQQFHYLHQIELLGCRECKQLPPLELLPCLEDLRVSQTDGIKYIVNNKRSDTLQSFPALKNLMLSRMSSLEGWCVEEGGEANLFLFPCLIRMDITECPKLTTMPPGTLPCLEDLSISEMDGIKHIVNNRRGNALQSFPALKQLTLSEMMNLEGWCVEEGRGSNLSLFPCLIRMDMRGCPKLTSMPLDILPCLKDLSISQMDGIKHIVNSSRGNVLQSFPALKKLTLSAMRNMEGWCVEEGREENLSLFPCLSRMDIRRCPKLTTMPPIPTLQELYIELSFSETQISLMSTRRFFKHLESLLSMKINSCPEELVLLLEDEEETRVMKSSLENLCIGNCSQISLTLVLQNLTSLRDLWVDSLEKLVSWPDEMRGLKSLNKLTISSCKNFTGASSQGDCAPPFLKSLQVSDCDALRELPMCSKSLQSLIILNCPGIESLWPEMGHLTALSSLEVSNCPKLESLSNGMQGLTSIESLRIIDCPGLKSFPKGLQQLLPTLKSLTIEGCPKLEMLCKPGGDYYNLFSTISYKRIGVHLNETIQAPYGITIAGKQALKCITTNPFILSAIFICAIACFINFFFNKLDSQNEREVWYIPPT</sequence>
<evidence type="ECO:0000313" key="2">
    <source>
        <dbReference type="Proteomes" id="UP000827976"/>
    </source>
</evidence>
<accession>A0ACB7VS09</accession>
<keyword evidence="2" id="KW-1185">Reference proteome</keyword>
<name>A0ACB7VS09_DIOAL</name>
<keyword evidence="1" id="KW-0378">Hydrolase</keyword>
<protein>
    <submittedName>
        <fullName evidence="1">P-loop containing nucleoside triphosphate hydrolase protein</fullName>
    </submittedName>
</protein>
<dbReference type="Proteomes" id="UP000827976">
    <property type="component" value="Chromosome 7"/>
</dbReference>
<evidence type="ECO:0000313" key="1">
    <source>
        <dbReference type="EMBL" id="KAH7677340.1"/>
    </source>
</evidence>
<reference evidence="2" key="1">
    <citation type="journal article" date="2022" name="Nat. Commun.">
        <title>Chromosome evolution and the genetic basis of agronomically important traits in greater yam.</title>
        <authorList>
            <person name="Bredeson J.V."/>
            <person name="Lyons J.B."/>
            <person name="Oniyinde I.O."/>
            <person name="Okereke N.R."/>
            <person name="Kolade O."/>
            <person name="Nnabue I."/>
            <person name="Nwadili C.O."/>
            <person name="Hribova E."/>
            <person name="Parker M."/>
            <person name="Nwogha J."/>
            <person name="Shu S."/>
            <person name="Carlson J."/>
            <person name="Kariba R."/>
            <person name="Muthemba S."/>
            <person name="Knop K."/>
            <person name="Barton G.J."/>
            <person name="Sherwood A.V."/>
            <person name="Lopez-Montes A."/>
            <person name="Asiedu R."/>
            <person name="Jamnadass R."/>
            <person name="Muchugi A."/>
            <person name="Goodstein D."/>
            <person name="Egesi C.N."/>
            <person name="Featherston J."/>
            <person name="Asfaw A."/>
            <person name="Simpson G.G."/>
            <person name="Dolezel J."/>
            <person name="Hendre P.S."/>
            <person name="Van Deynze A."/>
            <person name="Kumar P.L."/>
            <person name="Obidiegwu J.E."/>
            <person name="Bhattacharjee R."/>
            <person name="Rokhsar D.S."/>
        </authorList>
    </citation>
    <scope>NUCLEOTIDE SEQUENCE [LARGE SCALE GENOMIC DNA]</scope>
    <source>
        <strain evidence="2">cv. TDa95/00328</strain>
    </source>
</reference>